<organism evidence="1">
    <name type="scientific">Picea sitchensis</name>
    <name type="common">Sitka spruce</name>
    <name type="synonym">Pinus sitchensis</name>
    <dbReference type="NCBI Taxonomy" id="3332"/>
    <lineage>
        <taxon>Eukaryota</taxon>
        <taxon>Viridiplantae</taxon>
        <taxon>Streptophyta</taxon>
        <taxon>Embryophyta</taxon>
        <taxon>Tracheophyta</taxon>
        <taxon>Spermatophyta</taxon>
        <taxon>Pinopsida</taxon>
        <taxon>Pinidae</taxon>
        <taxon>Conifers I</taxon>
        <taxon>Pinales</taxon>
        <taxon>Pinaceae</taxon>
        <taxon>Picea</taxon>
    </lineage>
</organism>
<dbReference type="EMBL" id="MK697699">
    <property type="protein sequence ID" value="QHR90153.1"/>
    <property type="molecule type" value="Genomic_DNA"/>
</dbReference>
<accession>A0A6B9XT14</accession>
<proteinExistence type="predicted"/>
<reference evidence="1" key="1">
    <citation type="submission" date="2019-03" db="EMBL/GenBank/DDBJ databases">
        <title>Largest Complete Mitochondrial Genome of a Gymnosperm, Sitka Spruce (Picea sitchensis), Indicates Complex Physical Structure.</title>
        <authorList>
            <person name="Jackman S.D."/>
            <person name="Coombe L."/>
            <person name="Warren R."/>
            <person name="Kirk H."/>
            <person name="Trinh E."/>
            <person name="McLeod T."/>
            <person name="Pleasance S."/>
            <person name="Pandoh P."/>
            <person name="Zhao Y."/>
            <person name="Coope R."/>
            <person name="Bousquet J."/>
            <person name="Bohlmann J.C."/>
            <person name="Jones S.J.M."/>
            <person name="Birol I."/>
        </authorList>
    </citation>
    <scope>NUCLEOTIDE SEQUENCE</scope>
    <source>
        <strain evidence="1">Q903</strain>
    </source>
</reference>
<geneLocation type="mitochondrion" evidence="1"/>
<dbReference type="AlphaFoldDB" id="A0A6B9XT14"/>
<evidence type="ECO:0000313" key="1">
    <source>
        <dbReference type="EMBL" id="QHR90153.1"/>
    </source>
</evidence>
<gene>
    <name evidence="1" type="primary">orf04199</name>
    <name evidence="1" type="ORF">Q903MT_gene4176</name>
</gene>
<protein>
    <submittedName>
        <fullName evidence="1">Uncharacterized protein</fullName>
    </submittedName>
</protein>
<keyword evidence="1" id="KW-0496">Mitochondrion</keyword>
<name>A0A6B9XT14_PICSI</name>
<sequence>MHPIYPVHLFNPCFILAVINKEIYPSSSSEDISFSSQDLPSHPSHQLKVPAVLTQSKLKVKPSLPPRYHNPILAGACHQLKVLPWLMTSIQPPRRHVIQNQNWLEQDTKVK</sequence>